<evidence type="ECO:0000256" key="1">
    <source>
        <dbReference type="ARBA" id="ARBA00004128"/>
    </source>
</evidence>
<dbReference type="PANTHER" id="PTHR46140">
    <property type="entry name" value="VACUOLAR TRANSPORTER CHAPERONE 1-RELATED"/>
    <property type="match status" value="1"/>
</dbReference>
<dbReference type="EMBL" id="NJET01000004">
    <property type="protein sequence ID" value="PHH66914.1"/>
    <property type="molecule type" value="Genomic_DNA"/>
</dbReference>
<evidence type="ECO:0000256" key="6">
    <source>
        <dbReference type="SAM" id="Phobius"/>
    </source>
</evidence>
<keyword evidence="9" id="KW-1185">Reference proteome</keyword>
<comment type="subcellular location">
    <subcellularLocation>
        <location evidence="1">Vacuole membrane</location>
        <topology evidence="1">Multi-pass membrane protein</topology>
    </subcellularLocation>
</comment>
<dbReference type="OrthoDB" id="5588846at2759"/>
<dbReference type="GO" id="GO:0006799">
    <property type="term" value="P:polyphosphate biosynthetic process"/>
    <property type="evidence" value="ECO:0007669"/>
    <property type="project" value="UniProtKB-ARBA"/>
</dbReference>
<dbReference type="STRING" id="1399860.A0A2C5YIV4"/>
<dbReference type="PROSITE" id="PS51382">
    <property type="entry name" value="SPX"/>
    <property type="match status" value="1"/>
</dbReference>
<comment type="caution">
    <text evidence="8">The sequence shown here is derived from an EMBL/GenBank/DDBJ whole genome shotgun (WGS) entry which is preliminary data.</text>
</comment>
<keyword evidence="5 6" id="KW-0472">Membrane</keyword>
<dbReference type="CDD" id="cd14474">
    <property type="entry name" value="SPX_YDR089W"/>
    <property type="match status" value="1"/>
</dbReference>
<name>A0A2C5YIV4_9HYPO</name>
<sequence length="460" mass="51531">MKYGQQLVHQSVPEWSLHNLDYNSLKHEIKAHTTREQATAMPIPGHQDVLSSKFEDKLYMELVSQHDRVDLFVMSKADEISRRLEHLNSSMQKWISRYQDGIGSPISLRRQRRFAKYERVLLRCRDDIVALSRFASAQVTAIRKILKKYRKWTGSTTLSSRFNQNILGNPKSFTRRDFGPLHARHDDILAELRAAAPRFSGPSSPSLSNDSTVDDLAEPLTPRRTRVSFDPLPPVQIYSPPQGKYWNEYDDGSDTGGADDEYAIYIDPEHGSSFPGLAYARAMVTLPYQKARQWLGKRRPASMSSDSTDSQHAQRPLLAANHHPAGYSSTAMDAQQDSPADVYAASAHDAMPSLSLRRMERYRERALAWGTGGSFVASFLLLGIASILMATGKRRLRVEVDAGVTVGVVASLFCACMGLGMTLYRRDKLTLPYRLSICSSFVMSCLLNGMLLILVLGNTP</sequence>
<dbReference type="AlphaFoldDB" id="A0A2C5YIV4"/>
<protein>
    <recommendedName>
        <fullName evidence="7">SPX domain-containing protein</fullName>
    </recommendedName>
</protein>
<dbReference type="GO" id="GO:0005774">
    <property type="term" value="C:vacuolar membrane"/>
    <property type="evidence" value="ECO:0007669"/>
    <property type="project" value="UniProtKB-SubCell"/>
</dbReference>
<reference evidence="8 9" key="1">
    <citation type="submission" date="2017-06" db="EMBL/GenBank/DDBJ databases">
        <title>Ant-infecting Ophiocordyceps genomes reveal a high diversity of potential behavioral manipulation genes and a possible major role for enterotoxins.</title>
        <authorList>
            <person name="De Bekker C."/>
            <person name="Evans H.C."/>
            <person name="Brachmann A."/>
            <person name="Hughes D.P."/>
        </authorList>
    </citation>
    <scope>NUCLEOTIDE SEQUENCE [LARGE SCALE GENOMIC DNA]</scope>
    <source>
        <strain evidence="8 9">Map64</strain>
    </source>
</reference>
<proteinExistence type="predicted"/>
<dbReference type="InterPro" id="IPR004331">
    <property type="entry name" value="SPX_dom"/>
</dbReference>
<feature type="transmembrane region" description="Helical" evidence="6">
    <location>
        <begin position="435"/>
        <end position="457"/>
    </location>
</feature>
<evidence type="ECO:0000256" key="2">
    <source>
        <dbReference type="ARBA" id="ARBA00022554"/>
    </source>
</evidence>
<feature type="transmembrane region" description="Helical" evidence="6">
    <location>
        <begin position="402"/>
        <end position="423"/>
    </location>
</feature>
<keyword evidence="3 6" id="KW-0812">Transmembrane</keyword>
<dbReference type="Proteomes" id="UP000226192">
    <property type="component" value="Unassembled WGS sequence"/>
</dbReference>
<feature type="transmembrane region" description="Helical" evidence="6">
    <location>
        <begin position="366"/>
        <end position="390"/>
    </location>
</feature>
<dbReference type="InterPro" id="IPR051572">
    <property type="entry name" value="VTC_Complex_Subunit"/>
</dbReference>
<feature type="domain" description="SPX" evidence="7">
    <location>
        <begin position="1"/>
        <end position="163"/>
    </location>
</feature>
<accession>A0A2C5YIV4</accession>
<evidence type="ECO:0000259" key="7">
    <source>
        <dbReference type="PROSITE" id="PS51382"/>
    </source>
</evidence>
<organism evidence="8 9">
    <name type="scientific">Ophiocordyceps australis</name>
    <dbReference type="NCBI Taxonomy" id="1399860"/>
    <lineage>
        <taxon>Eukaryota</taxon>
        <taxon>Fungi</taxon>
        <taxon>Dikarya</taxon>
        <taxon>Ascomycota</taxon>
        <taxon>Pezizomycotina</taxon>
        <taxon>Sordariomycetes</taxon>
        <taxon>Hypocreomycetidae</taxon>
        <taxon>Hypocreales</taxon>
        <taxon>Ophiocordycipitaceae</taxon>
        <taxon>Ophiocordyceps</taxon>
    </lineage>
</organism>
<gene>
    <name evidence="8" type="ORF">CDD81_5266</name>
</gene>
<dbReference type="PANTHER" id="PTHR46140:SF1">
    <property type="entry name" value="VACUOLAR TRANSPORTER CHAPERONE COMPLEX SUBUNIT 4-RELATED"/>
    <property type="match status" value="1"/>
</dbReference>
<evidence type="ECO:0000313" key="9">
    <source>
        <dbReference type="Proteomes" id="UP000226192"/>
    </source>
</evidence>
<evidence type="ECO:0000256" key="3">
    <source>
        <dbReference type="ARBA" id="ARBA00022692"/>
    </source>
</evidence>
<keyword evidence="4 6" id="KW-1133">Transmembrane helix</keyword>
<evidence type="ECO:0000256" key="5">
    <source>
        <dbReference type="ARBA" id="ARBA00023136"/>
    </source>
</evidence>
<evidence type="ECO:0000256" key="4">
    <source>
        <dbReference type="ARBA" id="ARBA00022989"/>
    </source>
</evidence>
<evidence type="ECO:0000313" key="8">
    <source>
        <dbReference type="EMBL" id="PHH66914.1"/>
    </source>
</evidence>
<keyword evidence="2" id="KW-0926">Vacuole</keyword>